<accession>K9E6P9</accession>
<name>K9E6P9_9BACE</name>
<gene>
    <name evidence="1" type="ORF">HMPREF9447_00763</name>
</gene>
<sequence length="198" mass="22983">MNKTIQTLIEAINMIPRQFYNTIDEGASELAHEKFVSQLTVRYRKITGDYCSTELFLPSSEAVQSFAVTPEKKNMVRKLMAGLSSLCSVNSTLIMEQTGQVDSLPQKTLIELNMDLKLSRPLFYWNLFKLNFLLDKMMYSCGFYFIIHQDVCSVQKKINAYYERGLYVSWKAENIFFLVKKDYKSDVIVLNYKGENII</sequence>
<evidence type="ECO:0000313" key="1">
    <source>
        <dbReference type="EMBL" id="EKU92313.1"/>
    </source>
</evidence>
<reference evidence="1 2" key="1">
    <citation type="submission" date="2012-09" db="EMBL/GenBank/DDBJ databases">
        <title>The Genome Sequence of Bacteroides oleiciplenus YIT 12058.</title>
        <authorList>
            <consortium name="The Broad Institute Genome Sequencing Platform"/>
            <person name="Earl A."/>
            <person name="Ward D."/>
            <person name="Feldgarden M."/>
            <person name="Gevers D."/>
            <person name="Morotomi M."/>
            <person name="Walker B."/>
            <person name="Young S.K."/>
            <person name="Zeng Q."/>
            <person name="Gargeya S."/>
            <person name="Fitzgerald M."/>
            <person name="Haas B."/>
            <person name="Abouelleil A."/>
            <person name="Alvarado L."/>
            <person name="Arachchi H.M."/>
            <person name="Berlin A.M."/>
            <person name="Chapman S.B."/>
            <person name="Goldberg J."/>
            <person name="Griggs A."/>
            <person name="Gujja S."/>
            <person name="Hansen M."/>
            <person name="Howarth C."/>
            <person name="Imamovic A."/>
            <person name="Larimer J."/>
            <person name="McCowen C."/>
            <person name="Montmayeur A."/>
            <person name="Murphy C."/>
            <person name="Neiman D."/>
            <person name="Pearson M."/>
            <person name="Priest M."/>
            <person name="Roberts A."/>
            <person name="Saif S."/>
            <person name="Shea T."/>
            <person name="Sisk P."/>
            <person name="Sykes S."/>
            <person name="Wortman J."/>
            <person name="Nusbaum C."/>
            <person name="Birren B."/>
        </authorList>
    </citation>
    <scope>NUCLEOTIDE SEQUENCE [LARGE SCALE GENOMIC DNA]</scope>
    <source>
        <strain evidence="1 2">YIT 12058</strain>
    </source>
</reference>
<protein>
    <submittedName>
        <fullName evidence="1">Uncharacterized protein</fullName>
    </submittedName>
</protein>
<dbReference type="HOGENOM" id="CLU_1375821_0_0_10"/>
<organism evidence="1 2">
    <name type="scientific">Bacteroides oleiciplenus YIT 12058</name>
    <dbReference type="NCBI Taxonomy" id="742727"/>
    <lineage>
        <taxon>Bacteria</taxon>
        <taxon>Pseudomonadati</taxon>
        <taxon>Bacteroidota</taxon>
        <taxon>Bacteroidia</taxon>
        <taxon>Bacteroidales</taxon>
        <taxon>Bacteroidaceae</taxon>
        <taxon>Bacteroides</taxon>
    </lineage>
</organism>
<keyword evidence="2" id="KW-1185">Reference proteome</keyword>
<dbReference type="EMBL" id="ADLF01000002">
    <property type="protein sequence ID" value="EKU92313.1"/>
    <property type="molecule type" value="Genomic_DNA"/>
</dbReference>
<evidence type="ECO:0000313" key="2">
    <source>
        <dbReference type="Proteomes" id="UP000009872"/>
    </source>
</evidence>
<dbReference type="PATRIC" id="fig|742727.4.peg.763"/>
<dbReference type="RefSeq" id="WP_009128213.1">
    <property type="nucleotide sequence ID" value="NZ_JH992940.1"/>
</dbReference>
<dbReference type="Proteomes" id="UP000009872">
    <property type="component" value="Unassembled WGS sequence"/>
</dbReference>
<comment type="caution">
    <text evidence="1">The sequence shown here is derived from an EMBL/GenBank/DDBJ whole genome shotgun (WGS) entry which is preliminary data.</text>
</comment>
<dbReference type="AlphaFoldDB" id="K9E6P9"/>
<proteinExistence type="predicted"/>